<reference evidence="13 14" key="1">
    <citation type="submission" date="2024-09" db="EMBL/GenBank/DDBJ databases">
        <title>A chromosome-level genome assembly of Gray's grenadier anchovy, Coilia grayii.</title>
        <authorList>
            <person name="Fu Z."/>
        </authorList>
    </citation>
    <scope>NUCLEOTIDE SEQUENCE [LARGE SCALE GENOMIC DNA]</scope>
    <source>
        <strain evidence="13">G4</strain>
        <tissue evidence="13">Muscle</tissue>
    </source>
</reference>
<evidence type="ECO:0000256" key="7">
    <source>
        <dbReference type="ARBA" id="ARBA00022889"/>
    </source>
</evidence>
<keyword evidence="11" id="KW-0812">Transmembrane</keyword>
<dbReference type="AlphaFoldDB" id="A0ABD1KWW8"/>
<keyword evidence="8 11" id="KW-0472">Membrane</keyword>
<dbReference type="Proteomes" id="UP001591681">
    <property type="component" value="Unassembled WGS sequence"/>
</dbReference>
<dbReference type="CDD" id="cd11304">
    <property type="entry name" value="Cadherin_repeat"/>
    <property type="match status" value="3"/>
</dbReference>
<dbReference type="InterPro" id="IPR039808">
    <property type="entry name" value="Cadherin"/>
</dbReference>
<dbReference type="SMART" id="SM00112">
    <property type="entry name" value="CA"/>
    <property type="match status" value="4"/>
</dbReference>
<protein>
    <recommendedName>
        <fullName evidence="12">Cadherin domain-containing protein</fullName>
    </recommendedName>
</protein>
<evidence type="ECO:0000313" key="13">
    <source>
        <dbReference type="EMBL" id="KAL2103635.1"/>
    </source>
</evidence>
<evidence type="ECO:0000256" key="10">
    <source>
        <dbReference type="PROSITE-ProRule" id="PRU00043"/>
    </source>
</evidence>
<dbReference type="FunFam" id="2.60.40.60:FF:000019">
    <property type="entry name" value="Cadherin 2"/>
    <property type="match status" value="1"/>
</dbReference>
<dbReference type="SUPFAM" id="SSF49313">
    <property type="entry name" value="Cadherin-like"/>
    <property type="match status" value="4"/>
</dbReference>
<dbReference type="GO" id="GO:0007155">
    <property type="term" value="P:cell adhesion"/>
    <property type="evidence" value="ECO:0007669"/>
    <property type="project" value="UniProtKB-KW"/>
</dbReference>
<dbReference type="InterPro" id="IPR002126">
    <property type="entry name" value="Cadherin-like_dom"/>
</dbReference>
<keyword evidence="4" id="KW-0732">Signal</keyword>
<name>A0ABD1KWW8_9TELE</name>
<evidence type="ECO:0000256" key="8">
    <source>
        <dbReference type="ARBA" id="ARBA00023136"/>
    </source>
</evidence>
<evidence type="ECO:0000256" key="3">
    <source>
        <dbReference type="ARBA" id="ARBA00022723"/>
    </source>
</evidence>
<keyword evidence="3" id="KW-0479">Metal-binding</keyword>
<feature type="domain" description="Cadherin" evidence="12">
    <location>
        <begin position="49"/>
        <end position="161"/>
    </location>
</feature>
<dbReference type="PRINTS" id="PR00205">
    <property type="entry name" value="CADHERIN"/>
</dbReference>
<feature type="domain" description="Cadherin" evidence="12">
    <location>
        <begin position="296"/>
        <end position="403"/>
    </location>
</feature>
<comment type="caution">
    <text evidence="13">The sequence shown here is derived from an EMBL/GenBank/DDBJ whole genome shotgun (WGS) entry which is preliminary data.</text>
</comment>
<evidence type="ECO:0000256" key="2">
    <source>
        <dbReference type="ARBA" id="ARBA00022475"/>
    </source>
</evidence>
<evidence type="ECO:0000256" key="11">
    <source>
        <dbReference type="SAM" id="Phobius"/>
    </source>
</evidence>
<accession>A0ABD1KWW8</accession>
<feature type="domain" description="Cadherin" evidence="12">
    <location>
        <begin position="176"/>
        <end position="295"/>
    </location>
</feature>
<sequence>MLMANNKVDYEIYRLLKLHFEARNVTGEVDTRLGMEINILDINDNVPMLDRNYNIRVEESTRQGEDVVTVRGDDLDNAKTGNGTFDLKIVSVTPQDDDIDFVLEQQHQAGKITFRGCLNYDKFQKYTVLVEAKDRGDKVQLSSTGTVIINVMDNNNHPPVFTGLTGSGKVKEGESGVTVLRLQVSDKDTQGTPAWRVRYTLHGDPRGHFNITTDPVTNEGVLTVVKPLNYEDSGKYKNLTVTVQNEEPYFTCKVKGRSPTGLWNVEWVGGDGTAPSLISQPISITIEDVNDPPIFFPKVKDIRIMENSPAGTFLETFAAIDKDKTHANSFDFQVGKDPADWVVVNSTTGKVSTKHILDRESKHVNNSIYTVLIWAVDHGKPPMTGTGTLHIFLVDQNDNVPVLDVSDLAMCLSDKPTSTNISAHDLDLPPYSDPFHFELLGDVEGKWKVDPTYGTTVNLVKDKAVYAGHHKLTLRISDSQGQHSLQNISITVCDCTESPSCLKQKMSSSLAASGIGIIFLALLLLLALFLLACLLSCKREKIFIAADDGPEWHLLHSNIEKPGTDCKIPLSGGEQMITKVDTVDQKSTNPVIVKGTGVTSSSQPGNGAFFGSGKWTATQNVESSQFEKEAFFDSRRWVSSTSQAGKSTWKFRNGEGSMMSRNSLFLRQEDLSNQLIKRLGMLESFQEELGHYDPHEYAEEGEPASDPQLDAISVPGQDFDMDLLRDLDPKFKTLASVCRPDLVELS</sequence>
<gene>
    <name evidence="13" type="ORF">ACEWY4_000503</name>
</gene>
<evidence type="ECO:0000256" key="5">
    <source>
        <dbReference type="ARBA" id="ARBA00022737"/>
    </source>
</evidence>
<dbReference type="PROSITE" id="PS50268">
    <property type="entry name" value="CADHERIN_2"/>
    <property type="match status" value="3"/>
</dbReference>
<dbReference type="FunFam" id="2.60.40.60:FF:000095">
    <property type="entry name" value="Cadherin 13"/>
    <property type="match status" value="1"/>
</dbReference>
<dbReference type="PANTHER" id="PTHR24027">
    <property type="entry name" value="CADHERIN-23"/>
    <property type="match status" value="1"/>
</dbReference>
<dbReference type="GO" id="GO:0005886">
    <property type="term" value="C:plasma membrane"/>
    <property type="evidence" value="ECO:0007669"/>
    <property type="project" value="UniProtKB-SubCell"/>
</dbReference>
<keyword evidence="7" id="KW-0130">Cell adhesion</keyword>
<dbReference type="GO" id="GO:0009653">
    <property type="term" value="P:anatomical structure morphogenesis"/>
    <property type="evidence" value="ECO:0007669"/>
    <property type="project" value="UniProtKB-ARBA"/>
</dbReference>
<dbReference type="PROSITE" id="PS00232">
    <property type="entry name" value="CADHERIN_1"/>
    <property type="match status" value="1"/>
</dbReference>
<dbReference type="InterPro" id="IPR015919">
    <property type="entry name" value="Cadherin-like_sf"/>
</dbReference>
<dbReference type="GO" id="GO:0005509">
    <property type="term" value="F:calcium ion binding"/>
    <property type="evidence" value="ECO:0007669"/>
    <property type="project" value="UniProtKB-UniRule"/>
</dbReference>
<evidence type="ECO:0000259" key="12">
    <source>
        <dbReference type="PROSITE" id="PS50268"/>
    </source>
</evidence>
<evidence type="ECO:0000256" key="6">
    <source>
        <dbReference type="ARBA" id="ARBA00022837"/>
    </source>
</evidence>
<keyword evidence="9" id="KW-0325">Glycoprotein</keyword>
<evidence type="ECO:0000313" key="14">
    <source>
        <dbReference type="Proteomes" id="UP001591681"/>
    </source>
</evidence>
<keyword evidence="14" id="KW-1185">Reference proteome</keyword>
<dbReference type="EMBL" id="JBHFQA010000001">
    <property type="protein sequence ID" value="KAL2103635.1"/>
    <property type="molecule type" value="Genomic_DNA"/>
</dbReference>
<evidence type="ECO:0000256" key="4">
    <source>
        <dbReference type="ARBA" id="ARBA00022729"/>
    </source>
</evidence>
<dbReference type="InterPro" id="IPR020894">
    <property type="entry name" value="Cadherin_CS"/>
</dbReference>
<keyword evidence="11" id="KW-1133">Transmembrane helix</keyword>
<dbReference type="Gene3D" id="2.60.40.60">
    <property type="entry name" value="Cadherins"/>
    <property type="match status" value="4"/>
</dbReference>
<keyword evidence="6 10" id="KW-0106">Calcium</keyword>
<evidence type="ECO:0000256" key="9">
    <source>
        <dbReference type="ARBA" id="ARBA00023180"/>
    </source>
</evidence>
<organism evidence="13 14">
    <name type="scientific">Coilia grayii</name>
    <name type="common">Gray's grenadier anchovy</name>
    <dbReference type="NCBI Taxonomy" id="363190"/>
    <lineage>
        <taxon>Eukaryota</taxon>
        <taxon>Metazoa</taxon>
        <taxon>Chordata</taxon>
        <taxon>Craniata</taxon>
        <taxon>Vertebrata</taxon>
        <taxon>Euteleostomi</taxon>
        <taxon>Actinopterygii</taxon>
        <taxon>Neopterygii</taxon>
        <taxon>Teleostei</taxon>
        <taxon>Clupei</taxon>
        <taxon>Clupeiformes</taxon>
        <taxon>Clupeoidei</taxon>
        <taxon>Engraulidae</taxon>
        <taxon>Coilinae</taxon>
        <taxon>Coilia</taxon>
    </lineage>
</organism>
<evidence type="ECO:0000256" key="1">
    <source>
        <dbReference type="ARBA" id="ARBA00004236"/>
    </source>
</evidence>
<proteinExistence type="predicted"/>
<keyword evidence="5" id="KW-0677">Repeat</keyword>
<keyword evidence="2" id="KW-1003">Cell membrane</keyword>
<dbReference type="PANTHER" id="PTHR24027:SF433">
    <property type="entry name" value="CADHERIN 27-RELATED"/>
    <property type="match status" value="1"/>
</dbReference>
<comment type="subcellular location">
    <subcellularLocation>
        <location evidence="1">Cell membrane</location>
    </subcellularLocation>
</comment>
<dbReference type="Pfam" id="PF00028">
    <property type="entry name" value="Cadherin"/>
    <property type="match status" value="3"/>
</dbReference>
<feature type="transmembrane region" description="Helical" evidence="11">
    <location>
        <begin position="510"/>
        <end position="535"/>
    </location>
</feature>